<gene>
    <name evidence="3" type="ORF">ASIM_LOCUS19121</name>
</gene>
<sequence length="136" mass="15489">MQNYTATVLENWAVSVTIDQRQYTVNLFDTAGQASKCLTINEKDRFLQEDYAHLRCLSYPQTDVFLMCFSLVDPKTLESCRVVWLPEIRKYVGNQTPIVLVGTKEDLVDSSLPSERVDVHLAKEVANSVSYQLLPN</sequence>
<dbReference type="GO" id="GO:0005525">
    <property type="term" value="F:GTP binding"/>
    <property type="evidence" value="ECO:0007669"/>
    <property type="project" value="UniProtKB-KW"/>
</dbReference>
<dbReference type="Gene3D" id="3.40.50.300">
    <property type="entry name" value="P-loop containing nucleotide triphosphate hydrolases"/>
    <property type="match status" value="1"/>
</dbReference>
<keyword evidence="2" id="KW-0342">GTP-binding</keyword>
<protein>
    <submittedName>
        <fullName evidence="3">Uncharacterized protein</fullName>
    </submittedName>
</protein>
<name>A0A3P6S0E6_ANISI</name>
<dbReference type="PANTHER" id="PTHR24072">
    <property type="entry name" value="RHO FAMILY GTPASE"/>
    <property type="match status" value="1"/>
</dbReference>
<dbReference type="PROSITE" id="PS51420">
    <property type="entry name" value="RHO"/>
    <property type="match status" value="1"/>
</dbReference>
<dbReference type="OrthoDB" id="8830751at2759"/>
<proteinExistence type="predicted"/>
<dbReference type="InterPro" id="IPR001806">
    <property type="entry name" value="Small_GTPase"/>
</dbReference>
<evidence type="ECO:0000256" key="2">
    <source>
        <dbReference type="ARBA" id="ARBA00023134"/>
    </source>
</evidence>
<evidence type="ECO:0000313" key="4">
    <source>
        <dbReference type="Proteomes" id="UP000267096"/>
    </source>
</evidence>
<dbReference type="AlphaFoldDB" id="A0A3P6S0E6"/>
<dbReference type="NCBIfam" id="TIGR00231">
    <property type="entry name" value="small_GTP"/>
    <property type="match status" value="1"/>
</dbReference>
<dbReference type="InterPro" id="IPR005225">
    <property type="entry name" value="Small_GTP-bd"/>
</dbReference>
<dbReference type="Proteomes" id="UP000267096">
    <property type="component" value="Unassembled WGS sequence"/>
</dbReference>
<evidence type="ECO:0000313" key="3">
    <source>
        <dbReference type="EMBL" id="VDK67646.1"/>
    </source>
</evidence>
<reference evidence="3 4" key="1">
    <citation type="submission" date="2018-11" db="EMBL/GenBank/DDBJ databases">
        <authorList>
            <consortium name="Pathogen Informatics"/>
        </authorList>
    </citation>
    <scope>NUCLEOTIDE SEQUENCE [LARGE SCALE GENOMIC DNA]</scope>
</reference>
<dbReference type="InterPro" id="IPR003578">
    <property type="entry name" value="Small_GTPase_Rho"/>
</dbReference>
<dbReference type="SUPFAM" id="SSF52540">
    <property type="entry name" value="P-loop containing nucleoside triphosphate hydrolases"/>
    <property type="match status" value="1"/>
</dbReference>
<organism evidence="3 4">
    <name type="scientific">Anisakis simplex</name>
    <name type="common">Herring worm</name>
    <dbReference type="NCBI Taxonomy" id="6269"/>
    <lineage>
        <taxon>Eukaryota</taxon>
        <taxon>Metazoa</taxon>
        <taxon>Ecdysozoa</taxon>
        <taxon>Nematoda</taxon>
        <taxon>Chromadorea</taxon>
        <taxon>Rhabditida</taxon>
        <taxon>Spirurina</taxon>
        <taxon>Ascaridomorpha</taxon>
        <taxon>Ascaridoidea</taxon>
        <taxon>Anisakidae</taxon>
        <taxon>Anisakis</taxon>
        <taxon>Anisakis simplex complex</taxon>
    </lineage>
</organism>
<dbReference type="SMART" id="SM00174">
    <property type="entry name" value="RHO"/>
    <property type="match status" value="1"/>
</dbReference>
<accession>A0A3P6S0E6</accession>
<dbReference type="GO" id="GO:0007264">
    <property type="term" value="P:small GTPase-mediated signal transduction"/>
    <property type="evidence" value="ECO:0007669"/>
    <property type="project" value="InterPro"/>
</dbReference>
<evidence type="ECO:0000256" key="1">
    <source>
        <dbReference type="ARBA" id="ARBA00022741"/>
    </source>
</evidence>
<keyword evidence="1" id="KW-0547">Nucleotide-binding</keyword>
<dbReference type="InterPro" id="IPR027417">
    <property type="entry name" value="P-loop_NTPase"/>
</dbReference>
<dbReference type="Pfam" id="PF00071">
    <property type="entry name" value="Ras"/>
    <property type="match status" value="1"/>
</dbReference>
<dbReference type="GO" id="GO:0003924">
    <property type="term" value="F:GTPase activity"/>
    <property type="evidence" value="ECO:0007669"/>
    <property type="project" value="InterPro"/>
</dbReference>
<keyword evidence="4" id="KW-1185">Reference proteome</keyword>
<dbReference type="EMBL" id="UYRR01036667">
    <property type="protein sequence ID" value="VDK67646.1"/>
    <property type="molecule type" value="Genomic_DNA"/>
</dbReference>